<dbReference type="InterPro" id="IPR014509">
    <property type="entry name" value="YjdF-like"/>
</dbReference>
<keyword evidence="1" id="KW-1133">Transmembrane helix</keyword>
<keyword evidence="3" id="KW-1185">Reference proteome</keyword>
<protein>
    <submittedName>
        <fullName evidence="2">Membrane protein YjdF</fullName>
    </submittedName>
</protein>
<dbReference type="EMBL" id="JACJIK010000001">
    <property type="protein sequence ID" value="MBA9060006.1"/>
    <property type="molecule type" value="Genomic_DNA"/>
</dbReference>
<keyword evidence="1" id="KW-0472">Membrane</keyword>
<name>A0ABR6D1S1_9MICC</name>
<keyword evidence="1" id="KW-0812">Transmembrane</keyword>
<evidence type="ECO:0000313" key="2">
    <source>
        <dbReference type="EMBL" id="MBA9060006.1"/>
    </source>
</evidence>
<feature type="transmembrane region" description="Helical" evidence="1">
    <location>
        <begin position="143"/>
        <end position="160"/>
    </location>
</feature>
<gene>
    <name evidence="2" type="ORF">HDA34_001713</name>
</gene>
<feature type="transmembrane region" description="Helical" evidence="1">
    <location>
        <begin position="180"/>
        <end position="199"/>
    </location>
</feature>
<feature type="transmembrane region" description="Helical" evidence="1">
    <location>
        <begin position="112"/>
        <end position="131"/>
    </location>
</feature>
<dbReference type="Pfam" id="PF09997">
    <property type="entry name" value="DUF2238"/>
    <property type="match status" value="1"/>
</dbReference>
<evidence type="ECO:0000256" key="1">
    <source>
        <dbReference type="SAM" id="Phobius"/>
    </source>
</evidence>
<reference evidence="2 3" key="1">
    <citation type="submission" date="2020-08" db="EMBL/GenBank/DDBJ databases">
        <title>Sequencing the genomes of 1000 actinobacteria strains.</title>
        <authorList>
            <person name="Klenk H.-P."/>
        </authorList>
    </citation>
    <scope>NUCLEOTIDE SEQUENCE [LARGE SCALE GENOMIC DNA]</scope>
    <source>
        <strain evidence="2 3">DSM 21948</strain>
    </source>
</reference>
<accession>A0ABR6D1S1</accession>
<dbReference type="Proteomes" id="UP000572670">
    <property type="component" value="Unassembled WGS sequence"/>
</dbReference>
<feature type="transmembrane region" description="Helical" evidence="1">
    <location>
        <begin position="27"/>
        <end position="44"/>
    </location>
</feature>
<sequence length="229" mass="24154">MTPHLDTHPDARPDPGSRQRALVRRSPLILAAVVLLAGAAVLAAQGHREAAGLSLQIVTVVPVPIALERAHRVRLPTALHAMYAALLLVAPWVGAALGGYDAWPWWDALVHFYSGVPIALGCVFLLGVAAARRGLVLPPGLEALLVMALHSLVALAWEIAEFTADQALGAQTQKGNTDTMTDMIVGTLGALIVAFALYAHRTRGRFAWLSRFTGARTDLAGGPAQPPPA</sequence>
<feature type="transmembrane region" description="Helical" evidence="1">
    <location>
        <begin position="50"/>
        <end position="67"/>
    </location>
</feature>
<dbReference type="GeneID" id="93364053"/>
<proteinExistence type="predicted"/>
<feature type="transmembrane region" description="Helical" evidence="1">
    <location>
        <begin position="79"/>
        <end position="100"/>
    </location>
</feature>
<comment type="caution">
    <text evidence="2">The sequence shown here is derived from an EMBL/GenBank/DDBJ whole genome shotgun (WGS) entry which is preliminary data.</text>
</comment>
<organism evidence="2 3">
    <name type="scientific">Micrococcus yunnanensis</name>
    <dbReference type="NCBI Taxonomy" id="566027"/>
    <lineage>
        <taxon>Bacteria</taxon>
        <taxon>Bacillati</taxon>
        <taxon>Actinomycetota</taxon>
        <taxon>Actinomycetes</taxon>
        <taxon>Micrococcales</taxon>
        <taxon>Micrococcaceae</taxon>
        <taxon>Micrococcus</taxon>
    </lineage>
</organism>
<evidence type="ECO:0000313" key="3">
    <source>
        <dbReference type="Proteomes" id="UP000572670"/>
    </source>
</evidence>
<dbReference type="RefSeq" id="WP_134377222.1">
    <property type="nucleotide sequence ID" value="NZ_BAAAYW010000007.1"/>
</dbReference>